<gene>
    <name evidence="4" type="ORF">ACFQQG_05245</name>
</gene>
<protein>
    <submittedName>
        <fullName evidence="4">Bifunctional oligoribonuclease/PAP phosphatase NrnA</fullName>
        <ecNumber evidence="4">3.1.3.7</ecNumber>
    </submittedName>
</protein>
<dbReference type="GeneID" id="76629588"/>
<dbReference type="Gene3D" id="3.90.1640.10">
    <property type="entry name" value="inorganic pyrophosphatase (n-terminal core)"/>
    <property type="match status" value="1"/>
</dbReference>
<dbReference type="GO" id="GO:0008441">
    <property type="term" value="F:3'(2'),5'-bisphosphate nucleotidase activity"/>
    <property type="evidence" value="ECO:0007669"/>
    <property type="project" value="UniProtKB-EC"/>
</dbReference>
<dbReference type="SUPFAM" id="SSF64182">
    <property type="entry name" value="DHH phosphoesterases"/>
    <property type="match status" value="1"/>
</dbReference>
<feature type="domain" description="DDH" evidence="2">
    <location>
        <begin position="64"/>
        <end position="223"/>
    </location>
</feature>
<comment type="caution">
    <text evidence="4">The sequence shown here is derived from an EMBL/GenBank/DDBJ whole genome shotgun (WGS) entry which is preliminary data.</text>
</comment>
<dbReference type="Pfam" id="PF02272">
    <property type="entry name" value="DHHA1"/>
    <property type="match status" value="1"/>
</dbReference>
<dbReference type="InterPro" id="IPR003156">
    <property type="entry name" value="DHHA1_dom"/>
</dbReference>
<dbReference type="PANTHER" id="PTHR47618">
    <property type="entry name" value="BIFUNCTIONAL OLIGORIBONUCLEASE AND PAP PHOSPHATASE NRNA"/>
    <property type="match status" value="1"/>
</dbReference>
<feature type="transmembrane region" description="Helical" evidence="1">
    <location>
        <begin position="23"/>
        <end position="43"/>
    </location>
</feature>
<dbReference type="AlphaFoldDB" id="A0ABD5W397"/>
<evidence type="ECO:0000259" key="3">
    <source>
        <dbReference type="Pfam" id="PF02272"/>
    </source>
</evidence>
<evidence type="ECO:0000313" key="4">
    <source>
        <dbReference type="EMBL" id="MFC7057683.1"/>
    </source>
</evidence>
<evidence type="ECO:0000313" key="5">
    <source>
        <dbReference type="Proteomes" id="UP001596445"/>
    </source>
</evidence>
<proteinExistence type="predicted"/>
<dbReference type="Gene3D" id="3.10.310.30">
    <property type="match status" value="1"/>
</dbReference>
<dbReference type="InterPro" id="IPR001667">
    <property type="entry name" value="DDH_dom"/>
</dbReference>
<keyword evidence="5" id="KW-1185">Reference proteome</keyword>
<accession>A0ABD5W397</accession>
<keyword evidence="1" id="KW-1133">Transmembrane helix</keyword>
<name>A0ABD5W397_9EURY</name>
<evidence type="ECO:0000259" key="2">
    <source>
        <dbReference type="Pfam" id="PF01368"/>
    </source>
</evidence>
<organism evidence="4 5">
    <name type="scientific">Halovenus salina</name>
    <dbReference type="NCBI Taxonomy" id="1510225"/>
    <lineage>
        <taxon>Archaea</taxon>
        <taxon>Methanobacteriati</taxon>
        <taxon>Methanobacteriota</taxon>
        <taxon>Stenosarchaea group</taxon>
        <taxon>Halobacteria</taxon>
        <taxon>Halobacteriales</taxon>
        <taxon>Haloarculaceae</taxon>
        <taxon>Halovenus</taxon>
    </lineage>
</organism>
<dbReference type="EMBL" id="JBHSZI010000001">
    <property type="protein sequence ID" value="MFC7057683.1"/>
    <property type="molecule type" value="Genomic_DNA"/>
</dbReference>
<dbReference type="EC" id="3.1.3.7" evidence="4"/>
<dbReference type="Pfam" id="PF01368">
    <property type="entry name" value="DHH"/>
    <property type="match status" value="1"/>
</dbReference>
<keyword evidence="4" id="KW-0378">Hydrolase</keyword>
<evidence type="ECO:0000256" key="1">
    <source>
        <dbReference type="SAM" id="Phobius"/>
    </source>
</evidence>
<dbReference type="InterPro" id="IPR038763">
    <property type="entry name" value="DHH_sf"/>
</dbReference>
<keyword evidence="1" id="KW-0472">Membrane</keyword>
<dbReference type="RefSeq" id="WP_267163464.1">
    <property type="nucleotide sequence ID" value="NZ_CP112972.1"/>
</dbReference>
<dbReference type="PANTHER" id="PTHR47618:SF1">
    <property type="entry name" value="BIFUNCTIONAL OLIGORIBONUCLEASE AND PAP PHOSPHATASE NRNA"/>
    <property type="match status" value="1"/>
</dbReference>
<dbReference type="Proteomes" id="UP001596445">
    <property type="component" value="Unassembled WGS sequence"/>
</dbReference>
<sequence length="394" mass="41982">MSIVDTVSEELDALASSLADEPLLAVALLVLSVAILAAIGLLYRSATRTAGERFARVVGSYDAVAVLMHPDPDPDAMACALAAGDIAADRETAVTLYYPGQIRHHENRAFETVLKTEFEQIENTGEIEESAVVLIDHNEARDFHGADDIDPVAVVDHHPGGGTGGRLTDVRTDYGSCASIFAEYVEELGWDPISPEDLDESDEDDPLANRLSPTTATALLYGIQADTSQLTKGCTGADFDAASFLYPGIDEEKLDRIANPEVDPESLDVKARAITGRDVRSAFAVSDVGSVSNSDSIPQAADELRRLEGVNAVVVLGDKDDTIRFAGRSNDDRVHMGKVLESVLEDIPMAGGGGHARMGGGQCSLEHMEGLGPGEGVSREELRERLFTAMNGDM</sequence>
<feature type="domain" description="DHHA1" evidence="3">
    <location>
        <begin position="283"/>
        <end position="367"/>
    </location>
</feature>
<reference evidence="4 5" key="1">
    <citation type="journal article" date="2019" name="Int. J. Syst. Evol. Microbiol.">
        <title>The Global Catalogue of Microorganisms (GCM) 10K type strain sequencing project: providing services to taxonomists for standard genome sequencing and annotation.</title>
        <authorList>
            <consortium name="The Broad Institute Genomics Platform"/>
            <consortium name="The Broad Institute Genome Sequencing Center for Infectious Disease"/>
            <person name="Wu L."/>
            <person name="Ma J."/>
        </authorList>
    </citation>
    <scope>NUCLEOTIDE SEQUENCE [LARGE SCALE GENOMIC DNA]</scope>
    <source>
        <strain evidence="4 5">JCM 30072</strain>
    </source>
</reference>
<dbReference type="InterPro" id="IPR051319">
    <property type="entry name" value="Oligoribo/pAp-PDE_c-di-AMP_PDE"/>
</dbReference>
<keyword evidence="1" id="KW-0812">Transmembrane</keyword>